<keyword evidence="4" id="KW-1185">Reference proteome</keyword>
<dbReference type="KEGG" id="olu:OSTLU_33779"/>
<feature type="domain" description="Amine oxidase" evidence="2">
    <location>
        <begin position="56"/>
        <end position="498"/>
    </location>
</feature>
<dbReference type="OrthoDB" id="2219495at2759"/>
<accession>A4RUW0</accession>
<dbReference type="InterPro" id="IPR036188">
    <property type="entry name" value="FAD/NAD-bd_sf"/>
</dbReference>
<dbReference type="Proteomes" id="UP000001568">
    <property type="component" value="Chromosome 3"/>
</dbReference>
<dbReference type="Gene3D" id="3.50.50.60">
    <property type="entry name" value="FAD/NAD(P)-binding domain"/>
    <property type="match status" value="1"/>
</dbReference>
<feature type="region of interest" description="Disordered" evidence="1">
    <location>
        <begin position="1"/>
        <end position="33"/>
    </location>
</feature>
<dbReference type="SUPFAM" id="SSF51905">
    <property type="entry name" value="FAD/NAD(P)-binding domain"/>
    <property type="match status" value="1"/>
</dbReference>
<organism evidence="3 4">
    <name type="scientific">Ostreococcus lucimarinus (strain CCE9901)</name>
    <dbReference type="NCBI Taxonomy" id="436017"/>
    <lineage>
        <taxon>Eukaryota</taxon>
        <taxon>Viridiplantae</taxon>
        <taxon>Chlorophyta</taxon>
        <taxon>Mamiellophyceae</taxon>
        <taxon>Mamiellales</taxon>
        <taxon>Bathycoccaceae</taxon>
        <taxon>Ostreococcus</taxon>
    </lineage>
</organism>
<evidence type="ECO:0000313" key="4">
    <source>
        <dbReference type="Proteomes" id="UP000001568"/>
    </source>
</evidence>
<dbReference type="STRING" id="436017.A4RUW0"/>
<dbReference type="GeneID" id="5001024"/>
<protein>
    <recommendedName>
        <fullName evidence="2">Amine oxidase domain-containing protein</fullName>
    </recommendedName>
</protein>
<evidence type="ECO:0000256" key="1">
    <source>
        <dbReference type="SAM" id="MobiDB-lite"/>
    </source>
</evidence>
<dbReference type="InterPro" id="IPR050464">
    <property type="entry name" value="Zeta_carotene_desat/Oxidored"/>
</dbReference>
<dbReference type="Pfam" id="PF01593">
    <property type="entry name" value="Amino_oxidase"/>
    <property type="match status" value="1"/>
</dbReference>
<dbReference type="OMA" id="MELLYYY"/>
<dbReference type="EMBL" id="CP000583">
    <property type="protein sequence ID" value="ABO95322.1"/>
    <property type="molecule type" value="Genomic_DNA"/>
</dbReference>
<evidence type="ECO:0000259" key="2">
    <source>
        <dbReference type="Pfam" id="PF01593"/>
    </source>
</evidence>
<name>A4RUW0_OSTLU</name>
<dbReference type="GO" id="GO:0016491">
    <property type="term" value="F:oxidoreductase activity"/>
    <property type="evidence" value="ECO:0007669"/>
    <property type="project" value="InterPro"/>
</dbReference>
<dbReference type="HOGENOM" id="CLU_021719_0_0_1"/>
<dbReference type="PANTHER" id="PTHR42923:SF46">
    <property type="entry name" value="AMINE OXIDASE"/>
    <property type="match status" value="1"/>
</dbReference>
<dbReference type="eggNOG" id="KOG0029">
    <property type="taxonomic scope" value="Eukaryota"/>
</dbReference>
<gene>
    <name evidence="3" type="ORF">OSTLU_33779</name>
</gene>
<dbReference type="RefSeq" id="XP_001417029.1">
    <property type="nucleotide sequence ID" value="XM_001416992.1"/>
</dbReference>
<reference evidence="3 4" key="1">
    <citation type="journal article" date="2007" name="Proc. Natl. Acad. Sci. U.S.A.">
        <title>The tiny eukaryote Ostreococcus provides genomic insights into the paradox of plankton speciation.</title>
        <authorList>
            <person name="Palenik B."/>
            <person name="Grimwood J."/>
            <person name="Aerts A."/>
            <person name="Rouze P."/>
            <person name="Salamov A."/>
            <person name="Putnam N."/>
            <person name="Dupont C."/>
            <person name="Jorgensen R."/>
            <person name="Derelle E."/>
            <person name="Rombauts S."/>
            <person name="Zhou K."/>
            <person name="Otillar R."/>
            <person name="Merchant S.S."/>
            <person name="Podell S."/>
            <person name="Gaasterland T."/>
            <person name="Napoli C."/>
            <person name="Gendler K."/>
            <person name="Manuell A."/>
            <person name="Tai V."/>
            <person name="Vallon O."/>
            <person name="Piganeau G."/>
            <person name="Jancek S."/>
            <person name="Heijde M."/>
            <person name="Jabbari K."/>
            <person name="Bowler C."/>
            <person name="Lohr M."/>
            <person name="Robbens S."/>
            <person name="Werner G."/>
            <person name="Dubchak I."/>
            <person name="Pazour G.J."/>
            <person name="Ren Q."/>
            <person name="Paulsen I."/>
            <person name="Delwiche C."/>
            <person name="Schmutz J."/>
            <person name="Rokhsar D."/>
            <person name="Van de Peer Y."/>
            <person name="Moreau H."/>
            <person name="Grigoriev I.V."/>
        </authorList>
    </citation>
    <scope>NUCLEOTIDE SEQUENCE [LARGE SCALE GENOMIC DNA]</scope>
    <source>
        <strain evidence="3 4">CCE9901</strain>
    </source>
</reference>
<feature type="compositionally biased region" description="Basic residues" evidence="1">
    <location>
        <begin position="9"/>
        <end position="27"/>
    </location>
</feature>
<dbReference type="InterPro" id="IPR002937">
    <property type="entry name" value="Amino_oxidase"/>
</dbReference>
<sequence>MLGAQASRARARAHVATKHRARPRARASTRVAASATSSARANAISKVVVIGAGWGGIGAAKSLCEAGADVTLVDVQDDPTGATPTLTKSGKPFEAGTRGFWKDYPNISDLCREMNIDEKDAFTEFTPSSFWSPDGLEATAPVFGDSMALPSPLGQVFATFDNFKRLPLSDRVTMVGLLYAMLDLNRDEKTFEAYDRLTAHELFIRMGLSKRLVDDFIRPTLLVGLFKPPEELSAAVVMELLYYYALAHQDSFDVRWIKTKSIAEVIVGPTMARLQSEYGLKVMGSTFVSKVEVDEATKKATAVHYLKKDGGKAGVIKDVDAVVFALGAKGMKSVVSNSPVLARMAPEFSAAASLGGIDVVATRIWLDQYVDVQHPANVFSRFEALRGAGGTFFMLDQLQKDSEVELWGGEEPKGSVIAADFYNGGAIACLSDDDIVKLLTDELLPAAVPGFKGVKAVDFEVRRYPGAVSWFSPGSYSKRPPLETSISNIVCAGDWVRMGDREHGAKGLCQERAYVSGLEAGNSLLRRCVVSGAGVSGGASHPVIPIRPDEAQVVLGRALNKQIMDTLSPFGLASPWIR</sequence>
<dbReference type="AlphaFoldDB" id="A4RUW0"/>
<proteinExistence type="predicted"/>
<dbReference type="Gramene" id="ABO95322">
    <property type="protein sequence ID" value="ABO95322"/>
    <property type="gene ID" value="OSTLU_33779"/>
</dbReference>
<evidence type="ECO:0000313" key="3">
    <source>
        <dbReference type="EMBL" id="ABO95322.1"/>
    </source>
</evidence>
<dbReference type="PANTHER" id="PTHR42923">
    <property type="entry name" value="PROTOPORPHYRINOGEN OXIDASE"/>
    <property type="match status" value="1"/>
</dbReference>